<feature type="region of interest" description="Disordered" evidence="1">
    <location>
        <begin position="106"/>
        <end position="132"/>
    </location>
</feature>
<evidence type="ECO:0000313" key="2">
    <source>
        <dbReference type="EMBL" id="MDF3294401.1"/>
    </source>
</evidence>
<reference evidence="2 3" key="1">
    <citation type="submission" date="2023-03" db="EMBL/GenBank/DDBJ databases">
        <title>Draft genome sequence of Streptomyces sp. RB6PN23 isolated from peat swamp forest in Thailand.</title>
        <authorList>
            <person name="Klaysubun C."/>
            <person name="Duangmal K."/>
        </authorList>
    </citation>
    <scope>NUCLEOTIDE SEQUENCE [LARGE SCALE GENOMIC DNA]</scope>
    <source>
        <strain evidence="2 3">RB6PN23</strain>
    </source>
</reference>
<dbReference type="EMBL" id="JARJBC010000050">
    <property type="protein sequence ID" value="MDF3294401.1"/>
    <property type="molecule type" value="Genomic_DNA"/>
</dbReference>
<organism evidence="2 3">
    <name type="scientific">Streptomyces silvisoli</name>
    <dbReference type="NCBI Taxonomy" id="3034235"/>
    <lineage>
        <taxon>Bacteria</taxon>
        <taxon>Bacillati</taxon>
        <taxon>Actinomycetota</taxon>
        <taxon>Actinomycetes</taxon>
        <taxon>Kitasatosporales</taxon>
        <taxon>Streptomycetaceae</taxon>
        <taxon>Streptomyces</taxon>
    </lineage>
</organism>
<keyword evidence="3" id="KW-1185">Reference proteome</keyword>
<gene>
    <name evidence="2" type="ORF">P3G67_35480</name>
</gene>
<evidence type="ECO:0000256" key="1">
    <source>
        <dbReference type="SAM" id="MobiDB-lite"/>
    </source>
</evidence>
<proteinExistence type="predicted"/>
<dbReference type="RefSeq" id="WP_276097198.1">
    <property type="nucleotide sequence ID" value="NZ_JARJBC010000050.1"/>
</dbReference>
<dbReference type="Proteomes" id="UP001216579">
    <property type="component" value="Unassembled WGS sequence"/>
</dbReference>
<comment type="caution">
    <text evidence="2">The sequence shown here is derived from an EMBL/GenBank/DDBJ whole genome shotgun (WGS) entry which is preliminary data.</text>
</comment>
<protein>
    <submittedName>
        <fullName evidence="2">Uncharacterized protein</fullName>
    </submittedName>
</protein>
<sequence>MARWIGRGNEQHEQAVLKRLDRTASDLETAEATEVEQVRTRQQAMWQARIELALEILSDTELEQAVEDLRELLAPHVPPDGGAVGGDKRISAEQGSISVNVVHGDMSLGRHTVGHTSPGPENDPDDDWPRES</sequence>
<accession>A0ABT5ZXA6</accession>
<evidence type="ECO:0000313" key="3">
    <source>
        <dbReference type="Proteomes" id="UP001216579"/>
    </source>
</evidence>
<name>A0ABT5ZXA6_9ACTN</name>